<sequence length="248" mass="27100">MTNGIYPADLAVYLVLLPIVIYVFYCHRYLSSLPWYYMTIFCLARIVGGGMGVKNPASEPAGIIQSVAITPLVLGLDGLTHEARSFRFPGYHKKLGMGMIVGTSVAMIAAIAMSITGALHVYSGETEATWVDLWKAGSAITVAVWGVQGIWLFYTFISRAGKTTGPNIRYTNLMLGCGFVAFIFIGVRVIYTLIAVVTEDKKLSPIEGTIAVRIVLMFLPEAISTIAIVTSGYLTRHMQEEEKDIAMQ</sequence>
<feature type="transmembrane region" description="Helical" evidence="1">
    <location>
        <begin position="63"/>
        <end position="79"/>
    </location>
</feature>
<accession>A0AAD6MVL9</accession>
<keyword evidence="1" id="KW-0812">Transmembrane</keyword>
<gene>
    <name evidence="3" type="ORF">N7493_006547</name>
</gene>
<dbReference type="Pfam" id="PF24800">
    <property type="entry name" value="DUF7702"/>
    <property type="match status" value="1"/>
</dbReference>
<feature type="transmembrane region" description="Helical" evidence="1">
    <location>
        <begin position="175"/>
        <end position="198"/>
    </location>
</feature>
<dbReference type="AlphaFoldDB" id="A0AAD6MVL9"/>
<evidence type="ECO:0000313" key="3">
    <source>
        <dbReference type="EMBL" id="KAJ5724819.1"/>
    </source>
</evidence>
<keyword evidence="1" id="KW-0472">Membrane</keyword>
<keyword evidence="1" id="KW-1133">Transmembrane helix</keyword>
<dbReference type="PANTHER" id="PTHR42109:SF3">
    <property type="entry name" value="INTEGRAL MEMBRANE PROTEIN (AFU_ORTHOLOGUE AFUA_5G00100)"/>
    <property type="match status" value="1"/>
</dbReference>
<evidence type="ECO:0000256" key="1">
    <source>
        <dbReference type="SAM" id="Phobius"/>
    </source>
</evidence>
<dbReference type="PANTHER" id="PTHR42109">
    <property type="entry name" value="UNPLACED GENOMIC SCAFFOLD UM_SCAF_CONTIG_1.265, WHOLE GENOME SHOTGUN SEQUENCE"/>
    <property type="match status" value="1"/>
</dbReference>
<proteinExistence type="predicted"/>
<reference evidence="3" key="2">
    <citation type="submission" date="2023-01" db="EMBL/GenBank/DDBJ databases">
        <authorList>
            <person name="Petersen C."/>
        </authorList>
    </citation>
    <scope>NUCLEOTIDE SEQUENCE</scope>
    <source>
        <strain evidence="3">IBT 17514</strain>
    </source>
</reference>
<feature type="domain" description="DUF7702" evidence="2">
    <location>
        <begin position="3"/>
        <end position="234"/>
    </location>
</feature>
<name>A0AAD6MVL9_9EURO</name>
<protein>
    <submittedName>
        <fullName evidence="3">Integral membrane protein</fullName>
    </submittedName>
</protein>
<feature type="transmembrane region" description="Helical" evidence="1">
    <location>
        <begin position="33"/>
        <end position="51"/>
    </location>
</feature>
<dbReference type="Proteomes" id="UP001215712">
    <property type="component" value="Unassembled WGS sequence"/>
</dbReference>
<reference evidence="3" key="1">
    <citation type="journal article" date="2023" name="IMA Fungus">
        <title>Comparative genomic study of the Penicillium genus elucidates a diverse pangenome and 15 lateral gene transfer events.</title>
        <authorList>
            <person name="Petersen C."/>
            <person name="Sorensen T."/>
            <person name="Nielsen M.R."/>
            <person name="Sondergaard T.E."/>
            <person name="Sorensen J.L."/>
            <person name="Fitzpatrick D.A."/>
            <person name="Frisvad J.C."/>
            <person name="Nielsen K.L."/>
        </authorList>
    </citation>
    <scope>NUCLEOTIDE SEQUENCE</scope>
    <source>
        <strain evidence="3">IBT 17514</strain>
    </source>
</reference>
<evidence type="ECO:0000259" key="2">
    <source>
        <dbReference type="Pfam" id="PF24800"/>
    </source>
</evidence>
<evidence type="ECO:0000313" key="4">
    <source>
        <dbReference type="Proteomes" id="UP001215712"/>
    </source>
</evidence>
<dbReference type="InterPro" id="IPR056119">
    <property type="entry name" value="DUF7702"/>
</dbReference>
<feature type="transmembrane region" description="Helical" evidence="1">
    <location>
        <begin position="6"/>
        <end position="26"/>
    </location>
</feature>
<comment type="caution">
    <text evidence="3">The sequence shown here is derived from an EMBL/GenBank/DDBJ whole genome shotgun (WGS) entry which is preliminary data.</text>
</comment>
<dbReference type="EMBL" id="JAQJAN010000008">
    <property type="protein sequence ID" value="KAJ5724819.1"/>
    <property type="molecule type" value="Genomic_DNA"/>
</dbReference>
<feature type="transmembrane region" description="Helical" evidence="1">
    <location>
        <begin position="134"/>
        <end position="154"/>
    </location>
</feature>
<feature type="transmembrane region" description="Helical" evidence="1">
    <location>
        <begin position="100"/>
        <end position="122"/>
    </location>
</feature>
<organism evidence="3 4">
    <name type="scientific">Penicillium malachiteum</name>
    <dbReference type="NCBI Taxonomy" id="1324776"/>
    <lineage>
        <taxon>Eukaryota</taxon>
        <taxon>Fungi</taxon>
        <taxon>Dikarya</taxon>
        <taxon>Ascomycota</taxon>
        <taxon>Pezizomycotina</taxon>
        <taxon>Eurotiomycetes</taxon>
        <taxon>Eurotiomycetidae</taxon>
        <taxon>Eurotiales</taxon>
        <taxon>Aspergillaceae</taxon>
        <taxon>Penicillium</taxon>
    </lineage>
</organism>
<feature type="transmembrane region" description="Helical" evidence="1">
    <location>
        <begin position="210"/>
        <end position="234"/>
    </location>
</feature>
<keyword evidence="4" id="KW-1185">Reference proteome</keyword>